<feature type="signal peptide" evidence="2">
    <location>
        <begin position="1"/>
        <end position="29"/>
    </location>
</feature>
<dbReference type="InParanoid" id="B4NI84"/>
<evidence type="ECO:0000256" key="2">
    <source>
        <dbReference type="SAM" id="SignalP"/>
    </source>
</evidence>
<name>B4NI84_DROWI</name>
<evidence type="ECO:0000313" key="4">
    <source>
        <dbReference type="Proteomes" id="UP000007798"/>
    </source>
</evidence>
<dbReference type="EMBL" id="CH964272">
    <property type="protein sequence ID" value="EDW84776.1"/>
    <property type="molecule type" value="Genomic_DNA"/>
</dbReference>
<feature type="chain" id="PRO_5002819827" description="Antennal-specific protein OS-C" evidence="2">
    <location>
        <begin position="30"/>
        <end position="134"/>
    </location>
</feature>
<feature type="compositionally biased region" description="Acidic residues" evidence="1">
    <location>
        <begin position="53"/>
        <end position="69"/>
    </location>
</feature>
<accession>B4NI84</accession>
<dbReference type="OrthoDB" id="7960203at2759"/>
<evidence type="ECO:0000313" key="3">
    <source>
        <dbReference type="EMBL" id="EDW84776.1"/>
    </source>
</evidence>
<keyword evidence="4" id="KW-1185">Reference proteome</keyword>
<dbReference type="AlphaFoldDB" id="B4NI84"/>
<dbReference type="PhylomeDB" id="B4NI84"/>
<protein>
    <recommendedName>
        <fullName evidence="5">Antennal-specific protein OS-C</fullName>
    </recommendedName>
</protein>
<reference evidence="3 4" key="1">
    <citation type="journal article" date="2007" name="Nature">
        <title>Evolution of genes and genomes on the Drosophila phylogeny.</title>
        <authorList>
            <consortium name="Drosophila 12 Genomes Consortium"/>
            <person name="Clark A.G."/>
            <person name="Eisen M.B."/>
            <person name="Smith D.R."/>
            <person name="Bergman C.M."/>
            <person name="Oliver B."/>
            <person name="Markow T.A."/>
            <person name="Kaufman T.C."/>
            <person name="Kellis M."/>
            <person name="Gelbart W."/>
            <person name="Iyer V.N."/>
            <person name="Pollard D.A."/>
            <person name="Sackton T.B."/>
            <person name="Larracuente A.M."/>
            <person name="Singh N.D."/>
            <person name="Abad J.P."/>
            <person name="Abt D.N."/>
            <person name="Adryan B."/>
            <person name="Aguade M."/>
            <person name="Akashi H."/>
            <person name="Anderson W.W."/>
            <person name="Aquadro C.F."/>
            <person name="Ardell D.H."/>
            <person name="Arguello R."/>
            <person name="Artieri C.G."/>
            <person name="Barbash D.A."/>
            <person name="Barker D."/>
            <person name="Barsanti P."/>
            <person name="Batterham P."/>
            <person name="Batzoglou S."/>
            <person name="Begun D."/>
            <person name="Bhutkar A."/>
            <person name="Blanco E."/>
            <person name="Bosak S.A."/>
            <person name="Bradley R.K."/>
            <person name="Brand A.D."/>
            <person name="Brent M.R."/>
            <person name="Brooks A.N."/>
            <person name="Brown R.H."/>
            <person name="Butlin R.K."/>
            <person name="Caggese C."/>
            <person name="Calvi B.R."/>
            <person name="Bernardo de Carvalho A."/>
            <person name="Caspi A."/>
            <person name="Castrezana S."/>
            <person name="Celniker S.E."/>
            <person name="Chang J.L."/>
            <person name="Chapple C."/>
            <person name="Chatterji S."/>
            <person name="Chinwalla A."/>
            <person name="Civetta A."/>
            <person name="Clifton S.W."/>
            <person name="Comeron J.M."/>
            <person name="Costello J.C."/>
            <person name="Coyne J.A."/>
            <person name="Daub J."/>
            <person name="David R.G."/>
            <person name="Delcher A.L."/>
            <person name="Delehaunty K."/>
            <person name="Do C.B."/>
            <person name="Ebling H."/>
            <person name="Edwards K."/>
            <person name="Eickbush T."/>
            <person name="Evans J.D."/>
            <person name="Filipski A."/>
            <person name="Findeiss S."/>
            <person name="Freyhult E."/>
            <person name="Fulton L."/>
            <person name="Fulton R."/>
            <person name="Garcia A.C."/>
            <person name="Gardiner A."/>
            <person name="Garfield D.A."/>
            <person name="Garvin B.E."/>
            <person name="Gibson G."/>
            <person name="Gilbert D."/>
            <person name="Gnerre S."/>
            <person name="Godfrey J."/>
            <person name="Good R."/>
            <person name="Gotea V."/>
            <person name="Gravely B."/>
            <person name="Greenberg A.J."/>
            <person name="Griffiths-Jones S."/>
            <person name="Gross S."/>
            <person name="Guigo R."/>
            <person name="Gustafson E.A."/>
            <person name="Haerty W."/>
            <person name="Hahn M.W."/>
            <person name="Halligan D.L."/>
            <person name="Halpern A.L."/>
            <person name="Halter G.M."/>
            <person name="Han M.V."/>
            <person name="Heger A."/>
            <person name="Hillier L."/>
            <person name="Hinrichs A.S."/>
            <person name="Holmes I."/>
            <person name="Hoskins R.A."/>
            <person name="Hubisz M.J."/>
            <person name="Hultmark D."/>
            <person name="Huntley M.A."/>
            <person name="Jaffe D.B."/>
            <person name="Jagadeeshan S."/>
            <person name="Jeck W.R."/>
            <person name="Johnson J."/>
            <person name="Jones C.D."/>
            <person name="Jordan W.C."/>
            <person name="Karpen G.H."/>
            <person name="Kataoka E."/>
            <person name="Keightley P.D."/>
            <person name="Kheradpour P."/>
            <person name="Kirkness E.F."/>
            <person name="Koerich L.B."/>
            <person name="Kristiansen K."/>
            <person name="Kudrna D."/>
            <person name="Kulathinal R.J."/>
            <person name="Kumar S."/>
            <person name="Kwok R."/>
            <person name="Lander E."/>
            <person name="Langley C.H."/>
            <person name="Lapoint R."/>
            <person name="Lazzaro B.P."/>
            <person name="Lee S.J."/>
            <person name="Levesque L."/>
            <person name="Li R."/>
            <person name="Lin C.F."/>
            <person name="Lin M.F."/>
            <person name="Lindblad-Toh K."/>
            <person name="Llopart A."/>
            <person name="Long M."/>
            <person name="Low L."/>
            <person name="Lozovsky E."/>
            <person name="Lu J."/>
            <person name="Luo M."/>
            <person name="Machado C.A."/>
            <person name="Makalowski W."/>
            <person name="Marzo M."/>
            <person name="Matsuda M."/>
            <person name="Matzkin L."/>
            <person name="McAllister B."/>
            <person name="McBride C.S."/>
            <person name="McKernan B."/>
            <person name="McKernan K."/>
            <person name="Mendez-Lago M."/>
            <person name="Minx P."/>
            <person name="Mollenhauer M.U."/>
            <person name="Montooth K."/>
            <person name="Mount S.M."/>
            <person name="Mu X."/>
            <person name="Myers E."/>
            <person name="Negre B."/>
            <person name="Newfeld S."/>
            <person name="Nielsen R."/>
            <person name="Noor M.A."/>
            <person name="O'Grady P."/>
            <person name="Pachter L."/>
            <person name="Papaceit M."/>
            <person name="Parisi M.J."/>
            <person name="Parisi M."/>
            <person name="Parts L."/>
            <person name="Pedersen J.S."/>
            <person name="Pesole G."/>
            <person name="Phillippy A.M."/>
            <person name="Ponting C.P."/>
            <person name="Pop M."/>
            <person name="Porcelli D."/>
            <person name="Powell J.R."/>
            <person name="Prohaska S."/>
            <person name="Pruitt K."/>
            <person name="Puig M."/>
            <person name="Quesneville H."/>
            <person name="Ram K.R."/>
            <person name="Rand D."/>
            <person name="Rasmussen M.D."/>
            <person name="Reed L.K."/>
            <person name="Reenan R."/>
            <person name="Reily A."/>
            <person name="Remington K.A."/>
            <person name="Rieger T.T."/>
            <person name="Ritchie M.G."/>
            <person name="Robin C."/>
            <person name="Rogers Y.H."/>
            <person name="Rohde C."/>
            <person name="Rozas J."/>
            <person name="Rubenfield M.J."/>
            <person name="Ruiz A."/>
            <person name="Russo S."/>
            <person name="Salzberg S.L."/>
            <person name="Sanchez-Gracia A."/>
            <person name="Saranga D.J."/>
            <person name="Sato H."/>
            <person name="Schaeffer S.W."/>
            <person name="Schatz M.C."/>
            <person name="Schlenke T."/>
            <person name="Schwartz R."/>
            <person name="Segarra C."/>
            <person name="Singh R.S."/>
            <person name="Sirot L."/>
            <person name="Sirota M."/>
            <person name="Sisneros N.B."/>
            <person name="Smith C.D."/>
            <person name="Smith T.F."/>
            <person name="Spieth J."/>
            <person name="Stage D.E."/>
            <person name="Stark A."/>
            <person name="Stephan W."/>
            <person name="Strausberg R.L."/>
            <person name="Strempel S."/>
            <person name="Sturgill D."/>
            <person name="Sutton G."/>
            <person name="Sutton G.G."/>
            <person name="Tao W."/>
            <person name="Teichmann S."/>
            <person name="Tobari Y.N."/>
            <person name="Tomimura Y."/>
            <person name="Tsolas J.M."/>
            <person name="Valente V.L."/>
            <person name="Venter E."/>
            <person name="Venter J.C."/>
            <person name="Vicario S."/>
            <person name="Vieira F.G."/>
            <person name="Vilella A.J."/>
            <person name="Villasante A."/>
            <person name="Walenz B."/>
            <person name="Wang J."/>
            <person name="Wasserman M."/>
            <person name="Watts T."/>
            <person name="Wilson D."/>
            <person name="Wilson R.K."/>
            <person name="Wing R.A."/>
            <person name="Wolfner M.F."/>
            <person name="Wong A."/>
            <person name="Wong G.K."/>
            <person name="Wu C.I."/>
            <person name="Wu G."/>
            <person name="Yamamoto D."/>
            <person name="Yang H.P."/>
            <person name="Yang S.P."/>
            <person name="Yorke J.A."/>
            <person name="Yoshida K."/>
            <person name="Zdobnov E."/>
            <person name="Zhang P."/>
            <person name="Zhang Y."/>
            <person name="Zimin A.V."/>
            <person name="Baldwin J."/>
            <person name="Abdouelleil A."/>
            <person name="Abdulkadir J."/>
            <person name="Abebe A."/>
            <person name="Abera B."/>
            <person name="Abreu J."/>
            <person name="Acer S.C."/>
            <person name="Aftuck L."/>
            <person name="Alexander A."/>
            <person name="An P."/>
            <person name="Anderson E."/>
            <person name="Anderson S."/>
            <person name="Arachi H."/>
            <person name="Azer M."/>
            <person name="Bachantsang P."/>
            <person name="Barry A."/>
            <person name="Bayul T."/>
            <person name="Berlin A."/>
            <person name="Bessette D."/>
            <person name="Bloom T."/>
            <person name="Blye J."/>
            <person name="Boguslavskiy L."/>
            <person name="Bonnet C."/>
            <person name="Boukhgalter B."/>
            <person name="Bourzgui I."/>
            <person name="Brown A."/>
            <person name="Cahill P."/>
            <person name="Channer S."/>
            <person name="Cheshatsang Y."/>
            <person name="Chuda L."/>
            <person name="Citroen M."/>
            <person name="Collymore A."/>
            <person name="Cooke P."/>
            <person name="Costello M."/>
            <person name="D'Aco K."/>
            <person name="Daza R."/>
            <person name="De Haan G."/>
            <person name="DeGray S."/>
            <person name="DeMaso C."/>
            <person name="Dhargay N."/>
            <person name="Dooley K."/>
            <person name="Dooley E."/>
            <person name="Doricent M."/>
            <person name="Dorje P."/>
            <person name="Dorjee K."/>
            <person name="Dupes A."/>
            <person name="Elong R."/>
            <person name="Falk J."/>
            <person name="Farina A."/>
            <person name="Faro S."/>
            <person name="Ferguson D."/>
            <person name="Fisher S."/>
            <person name="Foley C.D."/>
            <person name="Franke A."/>
            <person name="Friedrich D."/>
            <person name="Gadbois L."/>
            <person name="Gearin G."/>
            <person name="Gearin C.R."/>
            <person name="Giannoukos G."/>
            <person name="Goode T."/>
            <person name="Graham J."/>
            <person name="Grandbois E."/>
            <person name="Grewal S."/>
            <person name="Gyaltsen K."/>
            <person name="Hafez N."/>
            <person name="Hagos B."/>
            <person name="Hall J."/>
            <person name="Henson C."/>
            <person name="Hollinger A."/>
            <person name="Honan T."/>
            <person name="Huard M.D."/>
            <person name="Hughes L."/>
            <person name="Hurhula B."/>
            <person name="Husby M.E."/>
            <person name="Kamat A."/>
            <person name="Kanga B."/>
            <person name="Kashin S."/>
            <person name="Khazanovich D."/>
            <person name="Kisner P."/>
            <person name="Lance K."/>
            <person name="Lara M."/>
            <person name="Lee W."/>
            <person name="Lennon N."/>
            <person name="Letendre F."/>
            <person name="LeVine R."/>
            <person name="Lipovsky A."/>
            <person name="Liu X."/>
            <person name="Liu J."/>
            <person name="Liu S."/>
            <person name="Lokyitsang T."/>
            <person name="Lokyitsang Y."/>
            <person name="Lubonja R."/>
            <person name="Lui A."/>
            <person name="MacDonald P."/>
            <person name="Magnisalis V."/>
            <person name="Maru K."/>
            <person name="Matthews C."/>
            <person name="McCusker W."/>
            <person name="McDonough S."/>
            <person name="Mehta T."/>
            <person name="Meldrim J."/>
            <person name="Meneus L."/>
            <person name="Mihai O."/>
            <person name="Mihalev A."/>
            <person name="Mihova T."/>
            <person name="Mittelman R."/>
            <person name="Mlenga V."/>
            <person name="Montmayeur A."/>
            <person name="Mulrain L."/>
            <person name="Navidi A."/>
            <person name="Naylor J."/>
            <person name="Negash T."/>
            <person name="Nguyen T."/>
            <person name="Nguyen N."/>
            <person name="Nicol R."/>
            <person name="Norbu C."/>
            <person name="Norbu N."/>
            <person name="Novod N."/>
            <person name="O'Neill B."/>
            <person name="Osman S."/>
            <person name="Markiewicz E."/>
            <person name="Oyono O.L."/>
            <person name="Patti C."/>
            <person name="Phunkhang P."/>
            <person name="Pierre F."/>
            <person name="Priest M."/>
            <person name="Raghuraman S."/>
            <person name="Rege F."/>
            <person name="Reyes R."/>
            <person name="Rise C."/>
            <person name="Rogov P."/>
            <person name="Ross K."/>
            <person name="Ryan E."/>
            <person name="Settipalli S."/>
            <person name="Shea T."/>
            <person name="Sherpa N."/>
            <person name="Shi L."/>
            <person name="Shih D."/>
            <person name="Sparrow T."/>
            <person name="Spaulding J."/>
            <person name="Stalker J."/>
            <person name="Stange-Thomann N."/>
            <person name="Stavropoulos S."/>
            <person name="Stone C."/>
            <person name="Strader C."/>
            <person name="Tesfaye S."/>
            <person name="Thomson T."/>
            <person name="Thoulutsang Y."/>
            <person name="Thoulutsang D."/>
            <person name="Topham K."/>
            <person name="Topping I."/>
            <person name="Tsamla T."/>
            <person name="Vassiliev H."/>
            <person name="Vo A."/>
            <person name="Wangchuk T."/>
            <person name="Wangdi T."/>
            <person name="Weiand M."/>
            <person name="Wilkinson J."/>
            <person name="Wilson A."/>
            <person name="Yadav S."/>
            <person name="Young G."/>
            <person name="Yu Q."/>
            <person name="Zembek L."/>
            <person name="Zhong D."/>
            <person name="Zimmer A."/>
            <person name="Zwirko Z."/>
            <person name="Jaffe D.B."/>
            <person name="Alvarez P."/>
            <person name="Brockman W."/>
            <person name="Butler J."/>
            <person name="Chin C."/>
            <person name="Gnerre S."/>
            <person name="Grabherr M."/>
            <person name="Kleber M."/>
            <person name="Mauceli E."/>
            <person name="MacCallum I."/>
        </authorList>
    </citation>
    <scope>NUCLEOTIDE SEQUENCE [LARGE SCALE GENOMIC DNA]</scope>
    <source>
        <strain evidence="4">Tucson 14030-0811.24</strain>
    </source>
</reference>
<evidence type="ECO:0008006" key="5">
    <source>
        <dbReference type="Google" id="ProtNLM"/>
    </source>
</evidence>
<gene>
    <name evidence="3" type="primary">Dwil\GK12955</name>
    <name evidence="3" type="ORF">Dwil_GK12955</name>
</gene>
<feature type="region of interest" description="Disordered" evidence="1">
    <location>
        <begin position="47"/>
        <end position="83"/>
    </location>
</feature>
<dbReference type="HOGENOM" id="CLU_153422_0_0_1"/>
<dbReference type="KEGG" id="dwi:6651392"/>
<dbReference type="Proteomes" id="UP000007798">
    <property type="component" value="Unassembled WGS sequence"/>
</dbReference>
<organism evidence="3 4">
    <name type="scientific">Drosophila willistoni</name>
    <name type="common">Fruit fly</name>
    <dbReference type="NCBI Taxonomy" id="7260"/>
    <lineage>
        <taxon>Eukaryota</taxon>
        <taxon>Metazoa</taxon>
        <taxon>Ecdysozoa</taxon>
        <taxon>Arthropoda</taxon>
        <taxon>Hexapoda</taxon>
        <taxon>Insecta</taxon>
        <taxon>Pterygota</taxon>
        <taxon>Neoptera</taxon>
        <taxon>Endopterygota</taxon>
        <taxon>Diptera</taxon>
        <taxon>Brachycera</taxon>
        <taxon>Muscomorpha</taxon>
        <taxon>Ephydroidea</taxon>
        <taxon>Drosophilidae</taxon>
        <taxon>Drosophila</taxon>
        <taxon>Sophophora</taxon>
    </lineage>
</organism>
<proteinExistence type="predicted"/>
<keyword evidence="2" id="KW-0732">Signal</keyword>
<sequence>MAFQRGPHLLLATFCLLLCQLVSIDQAQAKPQDLITVVELGSADEVIVKPKGDDDEDSSSEETVEDSAEDPQRRRRDTAQRASIPGEQIVPILLEAILPGTDAAGDRIARNVELLKSFKRSLEVYSTELQMDDM</sequence>
<dbReference type="STRING" id="7260.B4NI84"/>
<evidence type="ECO:0000256" key="1">
    <source>
        <dbReference type="SAM" id="MobiDB-lite"/>
    </source>
</evidence>